<dbReference type="PANTHER" id="PTHR10412:SF11">
    <property type="entry name" value="MANNOSYL-OLIGOSACCHARIDE GLUCOSIDASE"/>
    <property type="match status" value="1"/>
</dbReference>
<keyword evidence="3 5" id="KW-0326">Glycosidase</keyword>
<evidence type="ECO:0000313" key="5">
    <source>
        <dbReference type="EMBL" id="SMX29663.1"/>
    </source>
</evidence>
<protein>
    <submittedName>
        <fullName evidence="5">Glucosidase YgjK</fullName>
        <ecNumber evidence="5">3.2.1.-</ecNumber>
    </submittedName>
</protein>
<keyword evidence="2 5" id="KW-0378">Hydrolase</keyword>
<dbReference type="InterPro" id="IPR004888">
    <property type="entry name" value="Glycoside_hydrolase_63"/>
</dbReference>
<evidence type="ECO:0000256" key="3">
    <source>
        <dbReference type="ARBA" id="ARBA00023295"/>
    </source>
</evidence>
<dbReference type="OrthoDB" id="9781878at2"/>
<dbReference type="Pfam" id="PF22422">
    <property type="entry name" value="MGH1-like_GH"/>
    <property type="match status" value="1"/>
</dbReference>
<evidence type="ECO:0000313" key="6">
    <source>
        <dbReference type="Proteomes" id="UP000225972"/>
    </source>
</evidence>
<evidence type="ECO:0000259" key="4">
    <source>
        <dbReference type="Pfam" id="PF22422"/>
    </source>
</evidence>
<dbReference type="SUPFAM" id="SSF48208">
    <property type="entry name" value="Six-hairpin glycosidases"/>
    <property type="match status" value="1"/>
</dbReference>
<reference evidence="6" key="1">
    <citation type="submission" date="2017-05" db="EMBL/GenBank/DDBJ databases">
        <authorList>
            <person name="Rodrigo-Torres L."/>
            <person name="Arahal R. D."/>
            <person name="Lucena T."/>
        </authorList>
    </citation>
    <scope>NUCLEOTIDE SEQUENCE [LARGE SCALE GENOMIC DNA]</scope>
    <source>
        <strain evidence="6">CECT 8649</strain>
    </source>
</reference>
<dbReference type="GO" id="GO:0009311">
    <property type="term" value="P:oligosaccharide metabolic process"/>
    <property type="evidence" value="ECO:0007669"/>
    <property type="project" value="InterPro"/>
</dbReference>
<dbReference type="AlphaFoldDB" id="A0A238JGY9"/>
<feature type="domain" description="Mannosylglycerate hydrolase MGH1-like glycoside hydrolase" evidence="4">
    <location>
        <begin position="28"/>
        <end position="409"/>
    </location>
</feature>
<comment type="similarity">
    <text evidence="1">Belongs to the glycosyl hydrolase 63 family.</text>
</comment>
<dbReference type="Gene3D" id="1.50.10.10">
    <property type="match status" value="1"/>
</dbReference>
<evidence type="ECO:0000256" key="1">
    <source>
        <dbReference type="ARBA" id="ARBA00010833"/>
    </source>
</evidence>
<dbReference type="EMBL" id="FXXP01000003">
    <property type="protein sequence ID" value="SMX29663.1"/>
    <property type="molecule type" value="Genomic_DNA"/>
</dbReference>
<proteinExistence type="inferred from homology"/>
<accession>A0A238JGY9</accession>
<gene>
    <name evidence="5" type="primary">ygjK</name>
    <name evidence="5" type="ORF">TRP8649_03801</name>
</gene>
<dbReference type="InterPro" id="IPR012341">
    <property type="entry name" value="6hp_glycosidase-like_sf"/>
</dbReference>
<dbReference type="GO" id="GO:0004573">
    <property type="term" value="F:Glc3Man9GlcNAc2 oligosaccharide glucosidase activity"/>
    <property type="evidence" value="ECO:0007669"/>
    <property type="project" value="InterPro"/>
</dbReference>
<evidence type="ECO:0000256" key="2">
    <source>
        <dbReference type="ARBA" id="ARBA00022801"/>
    </source>
</evidence>
<dbReference type="GO" id="GO:0006487">
    <property type="term" value="P:protein N-linked glycosylation"/>
    <property type="evidence" value="ECO:0007669"/>
    <property type="project" value="TreeGrafter"/>
</dbReference>
<dbReference type="InterPro" id="IPR008928">
    <property type="entry name" value="6-hairpin_glycosidase_sf"/>
</dbReference>
<organism evidence="5 6">
    <name type="scientific">Pelagimonas phthalicica</name>
    <dbReference type="NCBI Taxonomy" id="1037362"/>
    <lineage>
        <taxon>Bacteria</taxon>
        <taxon>Pseudomonadati</taxon>
        <taxon>Pseudomonadota</taxon>
        <taxon>Alphaproteobacteria</taxon>
        <taxon>Rhodobacterales</taxon>
        <taxon>Roseobacteraceae</taxon>
        <taxon>Pelagimonas</taxon>
    </lineage>
</organism>
<sequence>MQSLLQNASEILRENDLGTYTVPTHGLYPFQWNWDSCLTALGQAYFDEERAWREIETLFAHQWEDGMVPHIIFHKEDDGYFPGPDVWATGRDVPTSGITQPAVAGFAIKRLFDRAKDRELADAKARALLPKVKAWHDWFFANRDPQGTGLVAILHPWESGRDNSVDWDAAFERVPTDGVLPFIRRDLQHADADHRPTQAQYERYIWLVQLFRSLDWDNSKLHDASPFQVVDPGFNGILLRSCMDLADLADALGEVEVAESSRAQAGKGIAAMDTLWSDAHGQYLCQDRVLGELIDSPSVGGLLAAFAQIPSERAAIIAERITKIAELVNYLVPSHDPASSDYDGKRYWRGPAWLIVNYMISDGLSRAGQTAVAQRIAQSSVKLIEQSGFAEYYDPKSGEPCGGTRFTWTAAMVIEFISQTQLE</sequence>
<keyword evidence="6" id="KW-1185">Reference proteome</keyword>
<name>A0A238JGY9_9RHOB</name>
<dbReference type="PANTHER" id="PTHR10412">
    <property type="entry name" value="MANNOSYL-OLIGOSACCHARIDE GLUCOSIDASE"/>
    <property type="match status" value="1"/>
</dbReference>
<dbReference type="InterPro" id="IPR054491">
    <property type="entry name" value="MGH1-like_GH"/>
</dbReference>
<dbReference type="RefSeq" id="WP_099249271.1">
    <property type="nucleotide sequence ID" value="NZ_FXXP01000003.1"/>
</dbReference>
<dbReference type="EC" id="3.2.1.-" evidence="5"/>
<dbReference type="Proteomes" id="UP000225972">
    <property type="component" value="Unassembled WGS sequence"/>
</dbReference>